<sequence length="89" mass="10219">MQSDDTQHSATSPGIEESIHIDIQDDNDIQSHHEARPRRNDDKNQKTGGVRRDGPNLSLWIAQMGVHGWDRLEGRAVRRIVLRCAHDWD</sequence>
<evidence type="ECO:0000313" key="2">
    <source>
        <dbReference type="EMBL" id="KAI9180492.1"/>
    </source>
</evidence>
<name>A0AAD5IZ73_ACENE</name>
<gene>
    <name evidence="2" type="ORF">LWI28_005323</name>
</gene>
<keyword evidence="3" id="KW-1185">Reference proteome</keyword>
<proteinExistence type="predicted"/>
<organism evidence="2 3">
    <name type="scientific">Acer negundo</name>
    <name type="common">Box elder</name>
    <dbReference type="NCBI Taxonomy" id="4023"/>
    <lineage>
        <taxon>Eukaryota</taxon>
        <taxon>Viridiplantae</taxon>
        <taxon>Streptophyta</taxon>
        <taxon>Embryophyta</taxon>
        <taxon>Tracheophyta</taxon>
        <taxon>Spermatophyta</taxon>
        <taxon>Magnoliopsida</taxon>
        <taxon>eudicotyledons</taxon>
        <taxon>Gunneridae</taxon>
        <taxon>Pentapetalae</taxon>
        <taxon>rosids</taxon>
        <taxon>malvids</taxon>
        <taxon>Sapindales</taxon>
        <taxon>Sapindaceae</taxon>
        <taxon>Hippocastanoideae</taxon>
        <taxon>Acereae</taxon>
        <taxon>Acer</taxon>
    </lineage>
</organism>
<feature type="compositionally biased region" description="Polar residues" evidence="1">
    <location>
        <begin position="1"/>
        <end position="12"/>
    </location>
</feature>
<protein>
    <submittedName>
        <fullName evidence="2">Uncharacterized protein</fullName>
    </submittedName>
</protein>
<dbReference type="Proteomes" id="UP001064489">
    <property type="component" value="Chromosome 4"/>
</dbReference>
<accession>A0AAD5IZ73</accession>
<evidence type="ECO:0000313" key="3">
    <source>
        <dbReference type="Proteomes" id="UP001064489"/>
    </source>
</evidence>
<evidence type="ECO:0000256" key="1">
    <source>
        <dbReference type="SAM" id="MobiDB-lite"/>
    </source>
</evidence>
<dbReference type="AlphaFoldDB" id="A0AAD5IZ73"/>
<reference evidence="2" key="1">
    <citation type="journal article" date="2022" name="Plant J.">
        <title>Strategies of tolerance reflected in two North American maple genomes.</title>
        <authorList>
            <person name="McEvoy S.L."/>
            <person name="Sezen U.U."/>
            <person name="Trouern-Trend A."/>
            <person name="McMahon S.M."/>
            <person name="Schaberg P.G."/>
            <person name="Yang J."/>
            <person name="Wegrzyn J.L."/>
            <person name="Swenson N.G."/>
        </authorList>
    </citation>
    <scope>NUCLEOTIDE SEQUENCE</scope>
    <source>
        <strain evidence="2">91603</strain>
    </source>
</reference>
<comment type="caution">
    <text evidence="2">The sequence shown here is derived from an EMBL/GenBank/DDBJ whole genome shotgun (WGS) entry which is preliminary data.</text>
</comment>
<reference evidence="2" key="2">
    <citation type="submission" date="2023-02" db="EMBL/GenBank/DDBJ databases">
        <authorList>
            <person name="Swenson N.G."/>
            <person name="Wegrzyn J.L."/>
            <person name="Mcevoy S.L."/>
        </authorList>
    </citation>
    <scope>NUCLEOTIDE SEQUENCE</scope>
    <source>
        <strain evidence="2">91603</strain>
        <tissue evidence="2">Leaf</tissue>
    </source>
</reference>
<feature type="compositionally biased region" description="Basic and acidic residues" evidence="1">
    <location>
        <begin position="17"/>
        <end position="54"/>
    </location>
</feature>
<dbReference type="EMBL" id="JAJSOW010000101">
    <property type="protein sequence ID" value="KAI9180492.1"/>
    <property type="molecule type" value="Genomic_DNA"/>
</dbReference>
<feature type="region of interest" description="Disordered" evidence="1">
    <location>
        <begin position="1"/>
        <end position="56"/>
    </location>
</feature>